<keyword evidence="9" id="KW-1185">Reference proteome</keyword>
<keyword evidence="3" id="KW-0808">Transferase</keyword>
<protein>
    <recommendedName>
        <fullName evidence="2">hydroxymethylpyrimidine kinase</fullName>
        <ecNumber evidence="2">2.7.1.49</ecNumber>
    </recommendedName>
</protein>
<dbReference type="NCBIfam" id="TIGR00097">
    <property type="entry name" value="HMP-P_kinase"/>
    <property type="match status" value="1"/>
</dbReference>
<reference evidence="8" key="1">
    <citation type="journal article" date="2022" name="Int. J. Syst. Evol. Microbiol.">
        <title>Prevotella lacticifex sp. nov., isolated from the rumen of cows.</title>
        <authorList>
            <person name="Shinkai T."/>
            <person name="Ikeyama N."/>
            <person name="Kumagai M."/>
            <person name="Ohmori H."/>
            <person name="Sakamoto M."/>
            <person name="Ohkuma M."/>
            <person name="Mitsumori M."/>
        </authorList>
    </citation>
    <scope>NUCLEOTIDE SEQUENCE</scope>
    <source>
        <strain evidence="8">R5076</strain>
    </source>
</reference>
<feature type="domain" description="Pyridoxamine kinase/Phosphomethylpyrimidine kinase" evidence="7">
    <location>
        <begin position="15"/>
        <end position="262"/>
    </location>
</feature>
<dbReference type="InterPro" id="IPR004399">
    <property type="entry name" value="HMP/HMP-P_kinase_dom"/>
</dbReference>
<comment type="caution">
    <text evidence="8">The sequence shown here is derived from an EMBL/GenBank/DDBJ whole genome shotgun (WGS) entry which is preliminary data.</text>
</comment>
<evidence type="ECO:0000313" key="8">
    <source>
        <dbReference type="EMBL" id="GJG57915.1"/>
    </source>
</evidence>
<dbReference type="CDD" id="cd01169">
    <property type="entry name" value="HMPP_kinase"/>
    <property type="match status" value="1"/>
</dbReference>
<dbReference type="EC" id="2.7.1.49" evidence="2"/>
<evidence type="ECO:0000256" key="2">
    <source>
        <dbReference type="ARBA" id="ARBA00012135"/>
    </source>
</evidence>
<evidence type="ECO:0000256" key="5">
    <source>
        <dbReference type="ARBA" id="ARBA00022777"/>
    </source>
</evidence>
<evidence type="ECO:0000313" key="9">
    <source>
        <dbReference type="Proteomes" id="UP000825483"/>
    </source>
</evidence>
<dbReference type="GO" id="GO:0008902">
    <property type="term" value="F:hydroxymethylpyrimidine kinase activity"/>
    <property type="evidence" value="ECO:0007669"/>
    <property type="project" value="UniProtKB-EC"/>
</dbReference>
<organism evidence="8 9">
    <name type="scientific">Prevotella lacticifex</name>
    <dbReference type="NCBI Taxonomy" id="2854755"/>
    <lineage>
        <taxon>Bacteria</taxon>
        <taxon>Pseudomonadati</taxon>
        <taxon>Bacteroidota</taxon>
        <taxon>Bacteroidia</taxon>
        <taxon>Bacteroidales</taxon>
        <taxon>Prevotellaceae</taxon>
        <taxon>Prevotella</taxon>
    </lineage>
</organism>
<dbReference type="AlphaFoldDB" id="A0A9R1CXB6"/>
<dbReference type="GO" id="GO:0005524">
    <property type="term" value="F:ATP binding"/>
    <property type="evidence" value="ECO:0007669"/>
    <property type="project" value="UniProtKB-KW"/>
</dbReference>
<accession>A0A9R1CXB6</accession>
<dbReference type="EMBL" id="BPUB01000001">
    <property type="protein sequence ID" value="GJG57915.1"/>
    <property type="molecule type" value="Genomic_DNA"/>
</dbReference>
<dbReference type="PANTHER" id="PTHR20858:SF17">
    <property type="entry name" value="HYDROXYMETHYLPYRIMIDINE_PHOSPHOMETHYLPYRIMIDINE KINASE THI20-RELATED"/>
    <property type="match status" value="1"/>
</dbReference>
<evidence type="ECO:0000256" key="4">
    <source>
        <dbReference type="ARBA" id="ARBA00022741"/>
    </source>
</evidence>
<dbReference type="GO" id="GO:0008972">
    <property type="term" value="F:phosphomethylpyrimidine kinase activity"/>
    <property type="evidence" value="ECO:0007669"/>
    <property type="project" value="InterPro"/>
</dbReference>
<dbReference type="FunFam" id="3.40.1190.20:FF:000003">
    <property type="entry name" value="Phosphomethylpyrimidine kinase ThiD"/>
    <property type="match status" value="1"/>
</dbReference>
<evidence type="ECO:0000256" key="3">
    <source>
        <dbReference type="ARBA" id="ARBA00022679"/>
    </source>
</evidence>
<dbReference type="GO" id="GO:0009228">
    <property type="term" value="P:thiamine biosynthetic process"/>
    <property type="evidence" value="ECO:0007669"/>
    <property type="project" value="InterPro"/>
</dbReference>
<dbReference type="SUPFAM" id="SSF53613">
    <property type="entry name" value="Ribokinase-like"/>
    <property type="match status" value="1"/>
</dbReference>
<dbReference type="GeneID" id="72468819"/>
<keyword evidence="6" id="KW-0067">ATP-binding</keyword>
<dbReference type="InterPro" id="IPR013749">
    <property type="entry name" value="PM/HMP-P_kinase-1"/>
</dbReference>
<gene>
    <name evidence="8" type="ORF">PRLR5076_07660</name>
</gene>
<proteinExistence type="predicted"/>
<dbReference type="RefSeq" id="WP_223927066.1">
    <property type="nucleotide sequence ID" value="NZ_BPTU01000004.1"/>
</dbReference>
<keyword evidence="4" id="KW-0547">Nucleotide-binding</keyword>
<comment type="pathway">
    <text evidence="1">Cofactor biosynthesis; thiamine diphosphate biosynthesis.</text>
</comment>
<evidence type="ECO:0000256" key="1">
    <source>
        <dbReference type="ARBA" id="ARBA00004948"/>
    </source>
</evidence>
<dbReference type="Pfam" id="PF08543">
    <property type="entry name" value="Phos_pyr_kin"/>
    <property type="match status" value="1"/>
</dbReference>
<dbReference type="Proteomes" id="UP000825483">
    <property type="component" value="Unassembled WGS sequence"/>
</dbReference>
<evidence type="ECO:0000259" key="7">
    <source>
        <dbReference type="Pfam" id="PF08543"/>
    </source>
</evidence>
<keyword evidence="5 8" id="KW-0418">Kinase</keyword>
<evidence type="ECO:0000256" key="6">
    <source>
        <dbReference type="ARBA" id="ARBA00022840"/>
    </source>
</evidence>
<dbReference type="InterPro" id="IPR029056">
    <property type="entry name" value="Ribokinase-like"/>
</dbReference>
<dbReference type="PANTHER" id="PTHR20858">
    <property type="entry name" value="PHOSPHOMETHYLPYRIMIDINE KINASE"/>
    <property type="match status" value="1"/>
</dbReference>
<dbReference type="Gene3D" id="3.40.1190.20">
    <property type="match status" value="1"/>
</dbReference>
<dbReference type="GO" id="GO:0005829">
    <property type="term" value="C:cytosol"/>
    <property type="evidence" value="ECO:0007669"/>
    <property type="project" value="TreeGrafter"/>
</dbReference>
<sequence>MDSKYIPTLTIAGSDSCGGAGIQADIKTMSALGCYACSVVTAVTAQDTLRVHQVMDVPVAMVVSQLHAVLNDISPVAIKTGMIGNAEIAAAVAVELETAPRVPLVVDPVMVATSGDPLMRAGTLYIVTGRLLPLATIVTPNIPEAEAMADMKIVSDDDVWTAAARILAFGCKAVLIKGGHAEGTTKTDRLLTADGTRHEYCSATINTPNTHGTGCTLSSAITAFLARGCRLDEAVGKAKEYLEKALDAGKEVAVGHGHGAVDHFFNPEKLIIKR</sequence>
<name>A0A9R1CXB6_9BACT</name>